<dbReference type="HOGENOM" id="CLU_140176_19_0_4"/>
<dbReference type="AlphaFoldDB" id="E6V3Q6"/>
<proteinExistence type="predicted"/>
<dbReference type="eggNOG" id="COG3311">
    <property type="taxonomic scope" value="Bacteria"/>
</dbReference>
<evidence type="ECO:0000313" key="2">
    <source>
        <dbReference type="Proteomes" id="UP000008917"/>
    </source>
</evidence>
<dbReference type="Gene3D" id="1.10.238.160">
    <property type="match status" value="1"/>
</dbReference>
<gene>
    <name evidence="1" type="ordered locus">Varpa_2732</name>
</gene>
<evidence type="ECO:0000313" key="1">
    <source>
        <dbReference type="EMBL" id="ADU36930.1"/>
    </source>
</evidence>
<organism evidence="1 2">
    <name type="scientific">Variovorax paradoxus (strain EPS)</name>
    <dbReference type="NCBI Taxonomy" id="595537"/>
    <lineage>
        <taxon>Bacteria</taxon>
        <taxon>Pseudomonadati</taxon>
        <taxon>Pseudomonadota</taxon>
        <taxon>Betaproteobacteria</taxon>
        <taxon>Burkholderiales</taxon>
        <taxon>Comamonadaceae</taxon>
        <taxon>Variovorax</taxon>
    </lineage>
</organism>
<accession>E6V3Q6</accession>
<protein>
    <submittedName>
        <fullName evidence="1">Phage transcriptional regulator, AlpA</fullName>
    </submittedName>
</protein>
<dbReference type="KEGG" id="vpe:Varpa_2732"/>
<reference evidence="2" key="1">
    <citation type="submission" date="2010-12" db="EMBL/GenBank/DDBJ databases">
        <title>Complete sequence of Variovorax paradoxus EPS.</title>
        <authorList>
            <consortium name="US DOE Joint Genome Institute"/>
            <person name="Lucas S."/>
            <person name="Copeland A."/>
            <person name="Lapidus A."/>
            <person name="Cheng J.-F."/>
            <person name="Goodwin L."/>
            <person name="Pitluck S."/>
            <person name="Teshima H."/>
            <person name="Detter J.C."/>
            <person name="Han C."/>
            <person name="Tapia R."/>
            <person name="Land M."/>
            <person name="Hauser L."/>
            <person name="Kyrpides N."/>
            <person name="Ivanova N."/>
            <person name="Ovchinnikova G."/>
            <person name="Orwin P."/>
            <person name="Han J.-I.G."/>
            <person name="Woyke T."/>
        </authorList>
    </citation>
    <scope>NUCLEOTIDE SEQUENCE [LARGE SCALE GENOMIC DNA]</scope>
    <source>
        <strain evidence="2">EPS</strain>
    </source>
</reference>
<name>E6V3Q6_VARPE</name>
<reference evidence="1 2" key="2">
    <citation type="journal article" date="2013" name="Genome Announc.">
        <title>Genome of the Root-Associated Plant Growth-Promoting Bacterium Variovorax paradoxus Strain EPS.</title>
        <authorList>
            <person name="Han J.I."/>
            <person name="Spain J.C."/>
            <person name="Leadbetter J.R."/>
            <person name="Ovchinnikova G."/>
            <person name="Goodwin L.A."/>
            <person name="Han C.S."/>
            <person name="Woyke T."/>
            <person name="Davenport K.W."/>
            <person name="Orwin P.M."/>
        </authorList>
    </citation>
    <scope>NUCLEOTIDE SEQUENCE [LARGE SCALE GENOMIC DNA]</scope>
    <source>
        <strain evidence="1 2">EPS</strain>
    </source>
</reference>
<dbReference type="EMBL" id="CP002417">
    <property type="protein sequence ID" value="ADU36930.1"/>
    <property type="molecule type" value="Genomic_DNA"/>
</dbReference>
<sequence length="58" mass="6541">MHQGSLYVPAAEAARMLSMGKSTFWREVKNKNLPAPVKLGGLTRWRVADLQRCVDQAR</sequence>
<dbReference type="Proteomes" id="UP000008917">
    <property type="component" value="Chromosome"/>
</dbReference>